<feature type="transmembrane region" description="Helical" evidence="1">
    <location>
        <begin position="56"/>
        <end position="78"/>
    </location>
</feature>
<evidence type="ECO:0000313" key="3">
    <source>
        <dbReference type="Proteomes" id="UP000199394"/>
    </source>
</evidence>
<dbReference type="RefSeq" id="WP_090304324.1">
    <property type="nucleotide sequence ID" value="NZ_FNRK01000002.1"/>
</dbReference>
<dbReference type="PANTHER" id="PTHR37308:SF1">
    <property type="entry name" value="POLYPRENYL-PHOSPHATE TRANSPORTER"/>
    <property type="match status" value="1"/>
</dbReference>
<feature type="transmembrane region" description="Helical" evidence="1">
    <location>
        <begin position="230"/>
        <end position="248"/>
    </location>
</feature>
<organism evidence="2 3">
    <name type="scientific">Eubacterium aggregans</name>
    <dbReference type="NCBI Taxonomy" id="81409"/>
    <lineage>
        <taxon>Bacteria</taxon>
        <taxon>Bacillati</taxon>
        <taxon>Bacillota</taxon>
        <taxon>Clostridia</taxon>
        <taxon>Eubacteriales</taxon>
        <taxon>Eubacteriaceae</taxon>
        <taxon>Eubacterium</taxon>
    </lineage>
</organism>
<feature type="transmembrane region" description="Helical" evidence="1">
    <location>
        <begin position="199"/>
        <end position="218"/>
    </location>
</feature>
<evidence type="ECO:0000256" key="1">
    <source>
        <dbReference type="SAM" id="Phobius"/>
    </source>
</evidence>
<feature type="transmembrane region" description="Helical" evidence="1">
    <location>
        <begin position="117"/>
        <end position="136"/>
    </location>
</feature>
<accession>A0A1H3XE03</accession>
<feature type="transmembrane region" description="Helical" evidence="1">
    <location>
        <begin position="148"/>
        <end position="167"/>
    </location>
</feature>
<keyword evidence="1" id="KW-0812">Transmembrane</keyword>
<keyword evidence="1" id="KW-0472">Membrane</keyword>
<keyword evidence="3" id="KW-1185">Reference proteome</keyword>
<gene>
    <name evidence="2" type="ORF">SAMN04515656_10219</name>
</gene>
<dbReference type="Pfam" id="PF04018">
    <property type="entry name" value="VCA0040-like"/>
    <property type="match status" value="1"/>
</dbReference>
<sequence>MLKNFKIGVGGFLMAAADSVPGVSGGTIAFVLGFYETFIDSLNALIGHRFGERRQALIWLGKLGLGWVLGMGIFSTIITRVLETSPYTVFSLFLGFTVFAIPLVVKEEWKSINGHWGYALFIPLGALLVYGVTWIGPGTVVNLDHIDVLVALYLFVAAAVAICAMVLPGISGSTLLLIMGVYTPIITAVRNLFHLDFSALPILIIFGIGVLVGLGTTVKLVAAGMKHHRLAMVFFIIGLMIGSLFAIVQGPTALALPRAALSMGTFSGGWFLIGGAILGVLSAARYWMESQDRARSQA</sequence>
<dbReference type="OrthoDB" id="9793746at2"/>
<dbReference type="InterPro" id="IPR007163">
    <property type="entry name" value="VCA0040-like"/>
</dbReference>
<dbReference type="AlphaFoldDB" id="A0A1H3XE03"/>
<dbReference type="PANTHER" id="PTHR37308">
    <property type="entry name" value="INTEGRAL MEMBRANE PROTEIN"/>
    <property type="match status" value="1"/>
</dbReference>
<dbReference type="Proteomes" id="UP000199394">
    <property type="component" value="Unassembled WGS sequence"/>
</dbReference>
<reference evidence="2 3" key="1">
    <citation type="submission" date="2016-10" db="EMBL/GenBank/DDBJ databases">
        <authorList>
            <person name="de Groot N.N."/>
        </authorList>
    </citation>
    <scope>NUCLEOTIDE SEQUENCE [LARGE SCALE GENOMIC DNA]</scope>
    <source>
        <strain evidence="2 3">SR12</strain>
    </source>
</reference>
<feature type="transmembrane region" description="Helical" evidence="1">
    <location>
        <begin position="268"/>
        <end position="288"/>
    </location>
</feature>
<evidence type="ECO:0000313" key="2">
    <source>
        <dbReference type="EMBL" id="SDZ97563.1"/>
    </source>
</evidence>
<dbReference type="STRING" id="81409.SAMN04515656_10219"/>
<keyword evidence="1" id="KW-1133">Transmembrane helix</keyword>
<feature type="transmembrane region" description="Helical" evidence="1">
    <location>
        <begin position="174"/>
        <end position="193"/>
    </location>
</feature>
<name>A0A1H3XE03_9FIRM</name>
<feature type="transmembrane region" description="Helical" evidence="1">
    <location>
        <begin position="12"/>
        <end position="35"/>
    </location>
</feature>
<proteinExistence type="predicted"/>
<feature type="transmembrane region" description="Helical" evidence="1">
    <location>
        <begin position="84"/>
        <end position="105"/>
    </location>
</feature>
<dbReference type="EMBL" id="FNRK01000002">
    <property type="protein sequence ID" value="SDZ97563.1"/>
    <property type="molecule type" value="Genomic_DNA"/>
</dbReference>
<protein>
    <submittedName>
        <fullName evidence="2">Putative membrane protein</fullName>
    </submittedName>
</protein>